<dbReference type="GO" id="GO:0016787">
    <property type="term" value="F:hydrolase activity"/>
    <property type="evidence" value="ECO:0007669"/>
    <property type="project" value="UniProtKB-KW"/>
</dbReference>
<dbReference type="OrthoDB" id="408631at2759"/>
<dbReference type="SUPFAM" id="SSF53474">
    <property type="entry name" value="alpha/beta-Hydrolases"/>
    <property type="match status" value="1"/>
</dbReference>
<evidence type="ECO:0000313" key="5">
    <source>
        <dbReference type="Proteomes" id="UP000035740"/>
    </source>
</evidence>
<name>A0A0J8B1K8_BETVV</name>
<gene>
    <name evidence="4" type="ORF">BVRB_014220</name>
</gene>
<feature type="domain" description="Alpha/beta hydrolase fold-3" evidence="3">
    <location>
        <begin position="99"/>
        <end position="314"/>
    </location>
</feature>
<dbReference type="AlphaFoldDB" id="A0A0J8B1K8"/>
<proteinExistence type="inferred from homology"/>
<evidence type="ECO:0000256" key="1">
    <source>
        <dbReference type="ARBA" id="ARBA00010515"/>
    </source>
</evidence>
<evidence type="ECO:0000313" key="4">
    <source>
        <dbReference type="EMBL" id="KMS94909.1"/>
    </source>
</evidence>
<dbReference type="InterPro" id="IPR002168">
    <property type="entry name" value="Lipase_GDXG_HIS_AS"/>
</dbReference>
<sequence>MTQQKQNTITTPPTSNSIGLSLKSKFLFTVRSIIFNLSCHPDGTVNRRLLNLADIHAPPSSTPINGVISSDHTLDPSRNLWFRLFLPANFPATTSLPLIIYFHGGGFVSFSPATVPFNTLCRKVAGDLAAAVISVNYRLSPEHRFPAPYDDGFDILKYLDDGCLLANVDLGRCFIAGDSAGGNVAHHLAVKASGTHFKAVRIRGLIAIQPFFGGEERMESELRLGNGPLLTLDKTDFYWKAFLPNGSNRDHPGSNVFGPGSESVSGLDLYPPTLLVVGGLDLLQDWQRRYGDGLRRSGKVVELVEYSNVGHGFYSTSELPEYDMLVPRLKSLCKISNNWSLKLLKVVGLGILLKGDAPVHV</sequence>
<dbReference type="PROSITE" id="PS01173">
    <property type="entry name" value="LIPASE_GDXG_HIS"/>
    <property type="match status" value="1"/>
</dbReference>
<evidence type="ECO:0000259" key="3">
    <source>
        <dbReference type="Pfam" id="PF07859"/>
    </source>
</evidence>
<keyword evidence="2" id="KW-0378">Hydrolase</keyword>
<dbReference type="Pfam" id="PF07859">
    <property type="entry name" value="Abhydrolase_3"/>
    <property type="match status" value="1"/>
</dbReference>
<organism evidence="4 5">
    <name type="scientific">Beta vulgaris subsp. vulgaris</name>
    <name type="common">Beet</name>
    <dbReference type="NCBI Taxonomy" id="3555"/>
    <lineage>
        <taxon>Eukaryota</taxon>
        <taxon>Viridiplantae</taxon>
        <taxon>Streptophyta</taxon>
        <taxon>Embryophyta</taxon>
        <taxon>Tracheophyta</taxon>
        <taxon>Spermatophyta</taxon>
        <taxon>Magnoliopsida</taxon>
        <taxon>eudicotyledons</taxon>
        <taxon>Gunneridae</taxon>
        <taxon>Pentapetalae</taxon>
        <taxon>Caryophyllales</taxon>
        <taxon>Chenopodiaceae</taxon>
        <taxon>Betoideae</taxon>
        <taxon>Beta</taxon>
    </lineage>
</organism>
<keyword evidence="5" id="KW-1185">Reference proteome</keyword>
<protein>
    <recommendedName>
        <fullName evidence="3">Alpha/beta hydrolase fold-3 domain-containing protein</fullName>
    </recommendedName>
</protein>
<dbReference type="InterPro" id="IPR013094">
    <property type="entry name" value="AB_hydrolase_3"/>
</dbReference>
<dbReference type="PANTHER" id="PTHR23024:SF24">
    <property type="entry name" value="ALPHA_BETA HYDROLASE FOLD-3 DOMAIN-CONTAINING PROTEIN"/>
    <property type="match status" value="1"/>
</dbReference>
<dbReference type="eggNOG" id="KOG1515">
    <property type="taxonomic scope" value="Eukaryota"/>
</dbReference>
<dbReference type="PANTHER" id="PTHR23024">
    <property type="entry name" value="ARYLACETAMIDE DEACETYLASE"/>
    <property type="match status" value="1"/>
</dbReference>
<dbReference type="EMBL" id="KQ090692">
    <property type="protein sequence ID" value="KMS94909.1"/>
    <property type="molecule type" value="Genomic_DNA"/>
</dbReference>
<dbReference type="Proteomes" id="UP000035740">
    <property type="component" value="Unassembled WGS sequence"/>
</dbReference>
<accession>A0A0J8B1K8</accession>
<dbReference type="Gramene" id="KMS94909">
    <property type="protein sequence ID" value="KMS94909"/>
    <property type="gene ID" value="BVRB_014220"/>
</dbReference>
<dbReference type="OMA" id="CQYEDCF"/>
<comment type="similarity">
    <text evidence="1">Belongs to the 'GDXG' lipolytic enzyme family.</text>
</comment>
<evidence type="ECO:0000256" key="2">
    <source>
        <dbReference type="ARBA" id="ARBA00022801"/>
    </source>
</evidence>
<dbReference type="KEGG" id="bvg:104885079"/>
<dbReference type="Gene3D" id="3.40.50.1820">
    <property type="entry name" value="alpha/beta hydrolase"/>
    <property type="match status" value="1"/>
</dbReference>
<dbReference type="InterPro" id="IPR050466">
    <property type="entry name" value="Carboxylest/Gibb_receptor"/>
</dbReference>
<reference evidence="4 5" key="1">
    <citation type="journal article" date="2014" name="Nature">
        <title>The genome of the recently domesticated crop plant sugar beet (Beta vulgaris).</title>
        <authorList>
            <person name="Dohm J.C."/>
            <person name="Minoche A.E."/>
            <person name="Holtgrawe D."/>
            <person name="Capella-Gutierrez S."/>
            <person name="Zakrzewski F."/>
            <person name="Tafer H."/>
            <person name="Rupp O."/>
            <person name="Sorensen T.R."/>
            <person name="Stracke R."/>
            <person name="Reinhardt R."/>
            <person name="Goesmann A."/>
            <person name="Kraft T."/>
            <person name="Schulz B."/>
            <person name="Stadler P.F."/>
            <person name="Schmidt T."/>
            <person name="Gabaldon T."/>
            <person name="Lehrach H."/>
            <person name="Weisshaar B."/>
            <person name="Himmelbauer H."/>
        </authorList>
    </citation>
    <scope>NUCLEOTIDE SEQUENCE [LARGE SCALE GENOMIC DNA]</scope>
    <source>
        <tissue evidence="4">Taproot</tissue>
    </source>
</reference>
<dbReference type="InterPro" id="IPR029058">
    <property type="entry name" value="AB_hydrolase_fold"/>
</dbReference>